<feature type="domain" description="CAAX prenyl protease 2/Lysostaphin resistance protein A-like" evidence="2">
    <location>
        <begin position="127"/>
        <end position="212"/>
    </location>
</feature>
<gene>
    <name evidence="3" type="ORF">O6P32_06070</name>
</gene>
<feature type="transmembrane region" description="Helical" evidence="1">
    <location>
        <begin position="156"/>
        <end position="173"/>
    </location>
</feature>
<name>A0ABT4PGV3_9BACT</name>
<evidence type="ECO:0000259" key="2">
    <source>
        <dbReference type="Pfam" id="PF02517"/>
    </source>
</evidence>
<feature type="transmembrane region" description="Helical" evidence="1">
    <location>
        <begin position="232"/>
        <end position="255"/>
    </location>
</feature>
<feature type="transmembrane region" description="Helical" evidence="1">
    <location>
        <begin position="84"/>
        <end position="103"/>
    </location>
</feature>
<dbReference type="PANTHER" id="PTHR36435:SF1">
    <property type="entry name" value="CAAX AMINO TERMINAL PROTEASE FAMILY PROTEIN"/>
    <property type="match status" value="1"/>
</dbReference>
<keyword evidence="1" id="KW-0472">Membrane</keyword>
<dbReference type="Pfam" id="PF02517">
    <property type="entry name" value="Rce1-like"/>
    <property type="match status" value="1"/>
</dbReference>
<dbReference type="RefSeq" id="WP_269877444.1">
    <property type="nucleotide sequence ID" value="NZ_JAPZVM010000003.1"/>
</dbReference>
<feature type="transmembrane region" description="Helical" evidence="1">
    <location>
        <begin position="7"/>
        <end position="27"/>
    </location>
</feature>
<accession>A0ABT4PGV3</accession>
<evidence type="ECO:0000256" key="1">
    <source>
        <dbReference type="SAM" id="Phobius"/>
    </source>
</evidence>
<evidence type="ECO:0000313" key="3">
    <source>
        <dbReference type="EMBL" id="MCZ8372275.1"/>
    </source>
</evidence>
<organism evidence="3 4">
    <name type="scientific">Phocaeicola acetigenes</name>
    <dbReference type="NCBI Taxonomy" id="3016083"/>
    <lineage>
        <taxon>Bacteria</taxon>
        <taxon>Pseudomonadati</taxon>
        <taxon>Bacteroidota</taxon>
        <taxon>Bacteroidia</taxon>
        <taxon>Bacteroidales</taxon>
        <taxon>Bacteroidaceae</taxon>
        <taxon>Phocaeicola</taxon>
    </lineage>
</organism>
<feature type="transmembrane region" description="Helical" evidence="1">
    <location>
        <begin position="123"/>
        <end position="144"/>
    </location>
</feature>
<dbReference type="Proteomes" id="UP001141933">
    <property type="component" value="Unassembled WGS sequence"/>
</dbReference>
<reference evidence="3" key="1">
    <citation type="submission" date="2022-12" db="EMBL/GenBank/DDBJ databases">
        <title>Phocaeicola acetigenes sp. nov., isolated feces from a healthy human.</title>
        <authorList>
            <person name="Do H."/>
            <person name="Ha Y.B."/>
            <person name="Kim J.-S."/>
            <person name="Suh M.K."/>
            <person name="Kim H.S."/>
            <person name="Lee J.-S."/>
        </authorList>
    </citation>
    <scope>NUCLEOTIDE SEQUENCE</scope>
    <source>
        <strain evidence="3">KGMB11183</strain>
    </source>
</reference>
<sequence>MGRTIKLALYFIGYQLAFAFVGMFIYVLPLYVSTGTLEIPEATTPTFITVTLISGIVSTLAMAAHILGWKYVQLNKETLSVYSYRLLAASCVFVIGMGMWTSYLSEWITTPSEEFIRTMKIMMGNPLGVISVVILAPIVEELVFRGAIMGHLLKTGKSPVFAILVSSLVFGIVHGNLEQAPFAFILGLALGWVYYRTGSLLPSICMHFVNNGLTTVNYYLSDNPFASMQEEMGLAGATLYAIGGIFISLACIFYIRKKLVPQPAKWKEESKESVLPQEV</sequence>
<keyword evidence="4" id="KW-1185">Reference proteome</keyword>
<keyword evidence="1" id="KW-0812">Transmembrane</keyword>
<protein>
    <submittedName>
        <fullName evidence="3">Type II CAAX endopeptidase family protein</fullName>
    </submittedName>
</protein>
<dbReference type="InterPro" id="IPR003675">
    <property type="entry name" value="Rce1/LyrA-like_dom"/>
</dbReference>
<comment type="caution">
    <text evidence="3">The sequence shown here is derived from an EMBL/GenBank/DDBJ whole genome shotgun (WGS) entry which is preliminary data.</text>
</comment>
<keyword evidence="1" id="KW-1133">Transmembrane helix</keyword>
<feature type="transmembrane region" description="Helical" evidence="1">
    <location>
        <begin position="47"/>
        <end position="72"/>
    </location>
</feature>
<evidence type="ECO:0000313" key="4">
    <source>
        <dbReference type="Proteomes" id="UP001141933"/>
    </source>
</evidence>
<dbReference type="InterPro" id="IPR052710">
    <property type="entry name" value="CAAX_protease"/>
</dbReference>
<proteinExistence type="predicted"/>
<dbReference type="PANTHER" id="PTHR36435">
    <property type="entry name" value="SLR1288 PROTEIN"/>
    <property type="match status" value="1"/>
</dbReference>
<dbReference type="EMBL" id="JAPZVM010000003">
    <property type="protein sequence ID" value="MCZ8372275.1"/>
    <property type="molecule type" value="Genomic_DNA"/>
</dbReference>